<dbReference type="KEGG" id="cmo:103495506"/>
<organism evidence="2 3">
    <name type="scientific">Cucumis melo</name>
    <name type="common">Muskmelon</name>
    <dbReference type="NCBI Taxonomy" id="3656"/>
    <lineage>
        <taxon>Eukaryota</taxon>
        <taxon>Viridiplantae</taxon>
        <taxon>Streptophyta</taxon>
        <taxon>Embryophyta</taxon>
        <taxon>Tracheophyta</taxon>
        <taxon>Spermatophyta</taxon>
        <taxon>Magnoliopsida</taxon>
        <taxon>eudicotyledons</taxon>
        <taxon>Gunneridae</taxon>
        <taxon>Pentapetalae</taxon>
        <taxon>rosids</taxon>
        <taxon>fabids</taxon>
        <taxon>Cucurbitales</taxon>
        <taxon>Cucurbitaceae</taxon>
        <taxon>Benincaseae</taxon>
        <taxon>Cucumis</taxon>
    </lineage>
</organism>
<dbReference type="Pfam" id="PF04720">
    <property type="entry name" value="PDDEXK_6"/>
    <property type="match status" value="1"/>
</dbReference>
<evidence type="ECO:0000313" key="2">
    <source>
        <dbReference type="Proteomes" id="UP001652600"/>
    </source>
</evidence>
<reference evidence="3" key="2">
    <citation type="submission" date="2025-08" db="UniProtKB">
        <authorList>
            <consortium name="RefSeq"/>
        </authorList>
    </citation>
    <scope>IDENTIFICATION</scope>
    <source>
        <tissue evidence="3">Stem</tissue>
    </source>
</reference>
<dbReference type="PANTHER" id="PTHR31579:SF2">
    <property type="entry name" value="DUF506 FAMILY PROTEIN"/>
    <property type="match status" value="1"/>
</dbReference>
<dbReference type="InParanoid" id="A0A1S3C1V2"/>
<evidence type="ECO:0000313" key="3">
    <source>
        <dbReference type="RefSeq" id="XP_008455311.2"/>
    </source>
</evidence>
<evidence type="ECO:0000256" key="1">
    <source>
        <dbReference type="SAM" id="Phobius"/>
    </source>
</evidence>
<name>A0A1S3C1V2_CUCME</name>
<dbReference type="eggNOG" id="ENOG502QSZ4">
    <property type="taxonomic scope" value="Eukaryota"/>
</dbReference>
<dbReference type="NCBIfam" id="TIGR01615">
    <property type="entry name" value="A_thal_3542"/>
    <property type="match status" value="1"/>
</dbReference>
<feature type="transmembrane region" description="Helical" evidence="1">
    <location>
        <begin position="45"/>
        <end position="66"/>
    </location>
</feature>
<sequence length="350" mass="40198">MQWTRSFLSRGGSFAQLGSVDPTRNFSYKYLKFSLFHFKKHHVNLLYLLLLLLLISLTTTMVKIPVNVRTSDEDSDLMSGTASFSDVFFRYLEDGETSSGNFCNSDDEEEENSFDVKESKTFWNSQGELLQTTLRRTSSIESRIRRATAEILREISIESTICECGTSPSGSCRNCWQREICNRLRITGLNCAVCKSKWRSSSDIPSGEHSYLEVLDNSNSRRGEVRVVIELNFRAEFEMARANEEYNKLIRRLPEVFVGKSERLWSLIKILCTAAKRCTKEKKMHLAPWRKQKYMQSKWLGRRERERAATVMVPLPVSYSDRPAKSKASMLTFDLLDNLGGLHCTAVEVV</sequence>
<gene>
    <name evidence="3" type="primary">LOC103495506</name>
</gene>
<accession>A0A1S3C1V2</accession>
<dbReference type="Gramene" id="MELO3C018729.2.1">
    <property type="protein sequence ID" value="MELO3C018729.2.1"/>
    <property type="gene ID" value="MELO3C018729.2"/>
</dbReference>
<dbReference type="PANTHER" id="PTHR31579">
    <property type="entry name" value="OS03G0796600 PROTEIN"/>
    <property type="match status" value="1"/>
</dbReference>
<keyword evidence="1" id="KW-1133">Transmembrane helix</keyword>
<protein>
    <submittedName>
        <fullName evidence="3">Uncharacterized protein LOC103495506</fullName>
    </submittedName>
</protein>
<reference evidence="2" key="1">
    <citation type="submission" date="2025-05" db="UniProtKB">
        <authorList>
            <consortium name="RefSeq"/>
        </authorList>
    </citation>
    <scope>NUCLEOTIDE SEQUENCE [LARGE SCALE GENOMIC DNA]</scope>
</reference>
<keyword evidence="1" id="KW-0812">Transmembrane</keyword>
<dbReference type="Proteomes" id="UP001652600">
    <property type="component" value="Chromosome 1"/>
</dbReference>
<dbReference type="GeneID" id="103495506"/>
<keyword evidence="2" id="KW-1185">Reference proteome</keyword>
<keyword evidence="1" id="KW-0472">Membrane</keyword>
<proteinExistence type="predicted"/>
<dbReference type="AlphaFoldDB" id="A0A1S3C1V2"/>
<dbReference type="InterPro" id="IPR006502">
    <property type="entry name" value="PDDEXK-like"/>
</dbReference>
<dbReference type="RefSeq" id="XP_008455311.2">
    <property type="nucleotide sequence ID" value="XM_008457089.3"/>
</dbReference>